<organism evidence="2 3">
    <name type="scientific">Aliisedimentitalea scapharcae</name>
    <dbReference type="NCBI Taxonomy" id="1524259"/>
    <lineage>
        <taxon>Bacteria</taxon>
        <taxon>Pseudomonadati</taxon>
        <taxon>Pseudomonadota</taxon>
        <taxon>Alphaproteobacteria</taxon>
        <taxon>Rhodobacterales</taxon>
        <taxon>Roseobacteraceae</taxon>
        <taxon>Aliisedimentitalea</taxon>
    </lineage>
</organism>
<name>A0ABZ2XNZ9_9RHOB</name>
<keyword evidence="1" id="KW-0472">Membrane</keyword>
<keyword evidence="1" id="KW-1133">Transmembrane helix</keyword>
<keyword evidence="3" id="KW-1185">Reference proteome</keyword>
<feature type="transmembrane region" description="Helical" evidence="1">
    <location>
        <begin position="20"/>
        <end position="42"/>
    </location>
</feature>
<accession>A0ABZ2XNZ9</accession>
<dbReference type="EMBL" id="CP123584">
    <property type="protein sequence ID" value="WZK87588.1"/>
    <property type="molecule type" value="Genomic_DNA"/>
</dbReference>
<evidence type="ECO:0000313" key="3">
    <source>
        <dbReference type="Proteomes" id="UP001623232"/>
    </source>
</evidence>
<protein>
    <submittedName>
        <fullName evidence="2">Pilus assembly protein</fullName>
    </submittedName>
</protein>
<evidence type="ECO:0000313" key="2">
    <source>
        <dbReference type="EMBL" id="WZK87588.1"/>
    </source>
</evidence>
<proteinExistence type="predicted"/>
<dbReference type="RefSeq" id="WP_406644856.1">
    <property type="nucleotide sequence ID" value="NZ_CP123584.1"/>
</dbReference>
<evidence type="ECO:0000256" key="1">
    <source>
        <dbReference type="SAM" id="Phobius"/>
    </source>
</evidence>
<gene>
    <name evidence="2" type="ORF">QEZ52_13325</name>
</gene>
<keyword evidence="1" id="KW-0812">Transmembrane</keyword>
<sequence>MLKRLLQRLRDFAQRTDGNVSVEFVLAMPMVFWSFMAVYVFFDGYRQSTVNLKSAYTISDLLSRETNAVDDDYIDSMYSLLQVLTRSRSVSRLRVTVVRWDEDDARYYVDWSEARGYETVLTNATISGFEDDLPIMPDNERVILVETRNVFVPLFNVGMEDKNLDNFVFSRPRFAPKLDFDGPLSGGDDHDDLTGGDV</sequence>
<reference evidence="2 3" key="1">
    <citation type="submission" date="2023-04" db="EMBL/GenBank/DDBJ databases">
        <title>Complete genome sequence of Alisedimentitalea scapharcae.</title>
        <authorList>
            <person name="Rong J.-C."/>
            <person name="Yi M.-L."/>
            <person name="Zhao Q."/>
        </authorList>
    </citation>
    <scope>NUCLEOTIDE SEQUENCE [LARGE SCALE GENOMIC DNA]</scope>
    <source>
        <strain evidence="2 3">KCTC 42119</strain>
    </source>
</reference>
<dbReference type="Proteomes" id="UP001623232">
    <property type="component" value="Chromosome"/>
</dbReference>